<dbReference type="SUPFAM" id="SSF51735">
    <property type="entry name" value="NAD(P)-binding Rossmann-fold domains"/>
    <property type="match status" value="1"/>
</dbReference>
<dbReference type="NCBIfam" id="NF007956">
    <property type="entry name" value="PRK10675.1"/>
    <property type="match status" value="1"/>
</dbReference>
<comment type="cofactor">
    <cofactor evidence="2 8">
        <name>NAD(+)</name>
        <dbReference type="ChEBI" id="CHEBI:57540"/>
    </cofactor>
</comment>
<comment type="similarity">
    <text evidence="3 8">Belongs to the NAD(P)-dependent epimerase/dehydratase family.</text>
</comment>
<evidence type="ECO:0000313" key="11">
    <source>
        <dbReference type="Proteomes" id="UP000245938"/>
    </source>
</evidence>
<dbReference type="GO" id="GO:0006012">
    <property type="term" value="P:galactose metabolic process"/>
    <property type="evidence" value="ECO:0007669"/>
    <property type="project" value="UniProtKB-UniPathway"/>
</dbReference>
<dbReference type="Proteomes" id="UP000245938">
    <property type="component" value="Unassembled WGS sequence"/>
</dbReference>
<gene>
    <name evidence="10" type="primary">galE</name>
    <name evidence="10" type="ORF">DEX24_13135</name>
</gene>
<dbReference type="Gene3D" id="3.90.25.10">
    <property type="entry name" value="UDP-galactose 4-epimerase, domain 1"/>
    <property type="match status" value="1"/>
</dbReference>
<dbReference type="PANTHER" id="PTHR43725:SF47">
    <property type="entry name" value="UDP-GLUCOSE 4-EPIMERASE"/>
    <property type="match status" value="1"/>
</dbReference>
<dbReference type="InterPro" id="IPR016040">
    <property type="entry name" value="NAD(P)-bd_dom"/>
</dbReference>
<evidence type="ECO:0000256" key="2">
    <source>
        <dbReference type="ARBA" id="ARBA00001911"/>
    </source>
</evidence>
<dbReference type="CDD" id="cd05247">
    <property type="entry name" value="UDP_G4E_1_SDR_e"/>
    <property type="match status" value="1"/>
</dbReference>
<dbReference type="GO" id="GO:0003978">
    <property type="term" value="F:UDP-glucose 4-epimerase activity"/>
    <property type="evidence" value="ECO:0007669"/>
    <property type="project" value="UniProtKB-UniRule"/>
</dbReference>
<comment type="catalytic activity">
    <reaction evidence="1 8">
        <text>UDP-alpha-D-glucose = UDP-alpha-D-galactose</text>
        <dbReference type="Rhea" id="RHEA:22168"/>
        <dbReference type="ChEBI" id="CHEBI:58885"/>
        <dbReference type="ChEBI" id="CHEBI:66914"/>
        <dbReference type="EC" id="5.1.3.2"/>
    </reaction>
</comment>
<keyword evidence="7 8" id="KW-0413">Isomerase</keyword>
<dbReference type="RefSeq" id="WP_109306871.1">
    <property type="nucleotide sequence ID" value="NZ_BJUF01000011.1"/>
</dbReference>
<reference evidence="10 11" key="1">
    <citation type="submission" date="2018-05" db="EMBL/GenBank/DDBJ databases">
        <title>Kurthia sibirica genome sequence.</title>
        <authorList>
            <person name="Maclea K.S."/>
            <person name="Goen A.E."/>
        </authorList>
    </citation>
    <scope>NUCLEOTIDE SEQUENCE [LARGE SCALE GENOMIC DNA]</scope>
    <source>
        <strain evidence="10 11">ATCC 49154</strain>
    </source>
</reference>
<evidence type="ECO:0000256" key="3">
    <source>
        <dbReference type="ARBA" id="ARBA00007637"/>
    </source>
</evidence>
<organism evidence="10 11">
    <name type="scientific">Kurthia sibirica</name>
    <dbReference type="NCBI Taxonomy" id="202750"/>
    <lineage>
        <taxon>Bacteria</taxon>
        <taxon>Bacillati</taxon>
        <taxon>Bacillota</taxon>
        <taxon>Bacilli</taxon>
        <taxon>Bacillales</taxon>
        <taxon>Caryophanaceae</taxon>
        <taxon>Kurthia</taxon>
    </lineage>
</organism>
<protein>
    <recommendedName>
        <fullName evidence="5 8">UDP-glucose 4-epimerase</fullName>
        <ecNumber evidence="4 8">5.1.3.2</ecNumber>
    </recommendedName>
</protein>
<keyword evidence="11" id="KW-1185">Reference proteome</keyword>
<dbReference type="EC" id="5.1.3.2" evidence="4 8"/>
<evidence type="ECO:0000256" key="1">
    <source>
        <dbReference type="ARBA" id="ARBA00000083"/>
    </source>
</evidence>
<keyword evidence="8" id="KW-0119">Carbohydrate metabolism</keyword>
<dbReference type="PANTHER" id="PTHR43725">
    <property type="entry name" value="UDP-GLUCOSE 4-EPIMERASE"/>
    <property type="match status" value="1"/>
</dbReference>
<evidence type="ECO:0000313" key="10">
    <source>
        <dbReference type="EMBL" id="PWI24530.1"/>
    </source>
</evidence>
<proteinExistence type="inferred from homology"/>
<evidence type="ECO:0000256" key="7">
    <source>
        <dbReference type="ARBA" id="ARBA00023235"/>
    </source>
</evidence>
<evidence type="ECO:0000256" key="4">
    <source>
        <dbReference type="ARBA" id="ARBA00013189"/>
    </source>
</evidence>
<keyword evidence="6 8" id="KW-0520">NAD</keyword>
<feature type="domain" description="NAD(P)-binding" evidence="9">
    <location>
        <begin position="4"/>
        <end position="323"/>
    </location>
</feature>
<comment type="caution">
    <text evidence="10">The sequence shown here is derived from an EMBL/GenBank/DDBJ whole genome shotgun (WGS) entry which is preliminary data.</text>
</comment>
<dbReference type="GO" id="GO:0005829">
    <property type="term" value="C:cytosol"/>
    <property type="evidence" value="ECO:0007669"/>
    <property type="project" value="TreeGrafter"/>
</dbReference>
<dbReference type="EMBL" id="QFVR01000020">
    <property type="protein sequence ID" value="PWI24530.1"/>
    <property type="molecule type" value="Genomic_DNA"/>
</dbReference>
<dbReference type="InterPro" id="IPR036291">
    <property type="entry name" value="NAD(P)-bd_dom_sf"/>
</dbReference>
<dbReference type="Gene3D" id="3.40.50.720">
    <property type="entry name" value="NAD(P)-binding Rossmann-like Domain"/>
    <property type="match status" value="1"/>
</dbReference>
<dbReference type="InterPro" id="IPR005886">
    <property type="entry name" value="UDP_G4E"/>
</dbReference>
<evidence type="ECO:0000259" key="9">
    <source>
        <dbReference type="Pfam" id="PF16363"/>
    </source>
</evidence>
<comment type="subunit">
    <text evidence="8">Homodimer.</text>
</comment>
<name>A0A2U3AJ20_9BACL</name>
<evidence type="ECO:0000256" key="5">
    <source>
        <dbReference type="ARBA" id="ARBA00018569"/>
    </source>
</evidence>
<sequence length="344" mass="38415">MRILVTGGTGYIGSQICVDLLEMGFEVVIVDNLSNSSINIVTKIEKITGKKIDFIHADITNKMELEVVFRSFQIDRVIHLAGVKSVNDSINNPLDYYSENILGTIILLDVMKKYHVNKIIFSSSATVYGIPKEVPIKEEAKLETRNPYGLTKLAIEQLLGALAQSNENLSIVILRYFNPIGAHESGEIGEKPQSIPNNLMPFITQVASGERAYLQVFGDNYNTPDGTGIRDYIHVADLSKGHIKALQYLDNHSGCEIFNLGSGSGYSVFEIIEAFQLENNIILEYEVVGKRDGDVASCVADISKAQQVLEWAPTKTIEEMCRDSWRWQQMSSQENSMKRALEKE</sequence>
<dbReference type="NCBIfam" id="TIGR01179">
    <property type="entry name" value="galE"/>
    <property type="match status" value="1"/>
</dbReference>
<dbReference type="AlphaFoldDB" id="A0A2U3AJ20"/>
<evidence type="ECO:0000256" key="6">
    <source>
        <dbReference type="ARBA" id="ARBA00023027"/>
    </source>
</evidence>
<comment type="pathway">
    <text evidence="8">Carbohydrate metabolism; galactose metabolism.</text>
</comment>
<evidence type="ECO:0000256" key="8">
    <source>
        <dbReference type="RuleBase" id="RU366046"/>
    </source>
</evidence>
<dbReference type="OrthoDB" id="9771073at2"/>
<dbReference type="Pfam" id="PF16363">
    <property type="entry name" value="GDP_Man_Dehyd"/>
    <property type="match status" value="1"/>
</dbReference>
<accession>A0A2U3AJ20</accession>
<dbReference type="UniPathway" id="UPA00214"/>